<dbReference type="EC" id="2.5.1.108" evidence="3 11"/>
<evidence type="ECO:0000256" key="2">
    <source>
        <dbReference type="ARBA" id="ARBA00010173"/>
    </source>
</evidence>
<comment type="similarity">
    <text evidence="2 11">Belongs to the DPH1/DPH2 family. DPH1 subfamily.</text>
</comment>
<keyword evidence="6 11" id="KW-0949">S-adenosyl-L-methionine</keyword>
<dbReference type="Proteomes" id="UP000274504">
    <property type="component" value="Unassembled WGS sequence"/>
</dbReference>
<evidence type="ECO:0000256" key="1">
    <source>
        <dbReference type="ARBA" id="ARBA00005156"/>
    </source>
</evidence>
<dbReference type="WBParaSite" id="HDID_0000710801-mRNA-1">
    <property type="protein sequence ID" value="HDID_0000710801-mRNA-1"/>
    <property type="gene ID" value="HDID_0000710801"/>
</dbReference>
<dbReference type="UniPathway" id="UPA00559"/>
<dbReference type="InterPro" id="IPR035435">
    <property type="entry name" value="DPH1/DPH2_euk_archaea"/>
</dbReference>
<name>A0A0R3SQ04_HYMDI</name>
<evidence type="ECO:0000256" key="9">
    <source>
        <dbReference type="ARBA" id="ARBA00023014"/>
    </source>
</evidence>
<dbReference type="InterPro" id="IPR016435">
    <property type="entry name" value="DPH1/DPH2"/>
</dbReference>
<sequence>MSPKRVNPHRIPDEVLNDPELNTVIEKGLPNNYNFEVHKTIWRIRFLKAKRVALQMPEGLLRFATILSEIFKHFGSKNYNFNEKSVNKENNDFNSEIDIIVMGDVTYGACCVDDFSAKAMGVDLLVHYGHSCLIPIEDISFMYVFVDIKFDVGHFIDSAKNVFPHNSTFALFSTIQFVSSLPTIKQSLEDCMFKVIVPQRMPLSPGELLGCTSPKVSGVDFMVFIGDGRFHLESAMLANPTLTAYMYDPYNKAFTVELYDHPRMRSIRKQAIERAKSAKCFGVILGTLGRQGSPPVVEVLLKRMDELGIKSYIILLSEIFPDKLKLFGDKIDAWVQVACPRLSIDWGVEFQKPLLTPYEAAVALGMTPGGWSDDNPYPTDYYAYDSLGPWTPNHAGNVFNKSIATSKTTCKKTNPNDCCGKQQC</sequence>
<dbReference type="EMBL" id="UYSG01010904">
    <property type="protein sequence ID" value="VDL59424.1"/>
    <property type="molecule type" value="Genomic_DNA"/>
</dbReference>
<dbReference type="GO" id="GO:0017183">
    <property type="term" value="P:protein histidyl modification to diphthamide"/>
    <property type="evidence" value="ECO:0007669"/>
    <property type="project" value="UniProtKB-UniRule"/>
</dbReference>
<keyword evidence="8" id="KW-0408">Iron</keyword>
<dbReference type="PANTHER" id="PTHR10762:SF1">
    <property type="entry name" value="2-(3-AMINO-3-CARBOXYPROPYL)HISTIDINE SYNTHASE SUBUNIT 1"/>
    <property type="match status" value="1"/>
</dbReference>
<dbReference type="SFLD" id="SFLDS00032">
    <property type="entry name" value="Radical_SAM_3-amino-3-carboxyp"/>
    <property type="match status" value="1"/>
</dbReference>
<dbReference type="PIRSF" id="PIRSF004967">
    <property type="entry name" value="DPH1"/>
    <property type="match status" value="1"/>
</dbReference>
<dbReference type="Proteomes" id="UP000321570">
    <property type="component" value="Unassembled WGS sequence"/>
</dbReference>
<dbReference type="Gene3D" id="3.40.50.11840">
    <property type="entry name" value="Diphthamide synthesis DPH1/DPH2 domain 1"/>
    <property type="match status" value="1"/>
</dbReference>
<dbReference type="Gene3D" id="3.40.50.11850">
    <property type="entry name" value="Diphthamide synthesis DPH1/DPH2 domain 2"/>
    <property type="match status" value="1"/>
</dbReference>
<reference evidence="13 15" key="3">
    <citation type="submission" date="2019-07" db="EMBL/GenBank/DDBJ databases">
        <authorList>
            <person name="Jastrzebski P J."/>
            <person name="Paukszto L."/>
            <person name="Jastrzebski P J."/>
        </authorList>
    </citation>
    <scope>NUCLEOTIDE SEQUENCE [LARGE SCALE GENOMIC DNA]</scope>
    <source>
        <strain evidence="13 15">WMS-il1</strain>
    </source>
</reference>
<protein>
    <recommendedName>
        <fullName evidence="4 11">2-(3-amino-3-carboxypropyl)histidine synthase subunit 1</fullName>
        <ecNumber evidence="3 11">2.5.1.108</ecNumber>
    </recommendedName>
</protein>
<gene>
    <name evidence="12" type="ORF">HDID_LOCUS7106</name>
    <name evidence="13" type="ORF">WMSIL1_LOCUS10967</name>
</gene>
<evidence type="ECO:0000313" key="12">
    <source>
        <dbReference type="EMBL" id="VDL59424.1"/>
    </source>
</evidence>
<evidence type="ECO:0000256" key="7">
    <source>
        <dbReference type="ARBA" id="ARBA00022723"/>
    </source>
</evidence>
<proteinExistence type="inferred from homology"/>
<dbReference type="GO" id="GO:0051539">
    <property type="term" value="F:4 iron, 4 sulfur cluster binding"/>
    <property type="evidence" value="ECO:0007669"/>
    <property type="project" value="UniProtKB-UniRule"/>
</dbReference>
<keyword evidence="7" id="KW-0479">Metal-binding</keyword>
<reference evidence="16" key="1">
    <citation type="submission" date="2016-04" db="UniProtKB">
        <authorList>
            <consortium name="WormBaseParasite"/>
        </authorList>
    </citation>
    <scope>IDENTIFICATION</scope>
</reference>
<dbReference type="InterPro" id="IPR042263">
    <property type="entry name" value="DPH1/DPH2_1"/>
</dbReference>
<keyword evidence="9" id="KW-0411">Iron-sulfur</keyword>
<evidence type="ECO:0000256" key="5">
    <source>
        <dbReference type="ARBA" id="ARBA00022679"/>
    </source>
</evidence>
<dbReference type="GO" id="GO:0046872">
    <property type="term" value="F:metal ion binding"/>
    <property type="evidence" value="ECO:0007669"/>
    <property type="project" value="UniProtKB-KW"/>
</dbReference>
<evidence type="ECO:0000256" key="8">
    <source>
        <dbReference type="ARBA" id="ARBA00023004"/>
    </source>
</evidence>
<reference evidence="12 14" key="2">
    <citation type="submission" date="2018-11" db="EMBL/GenBank/DDBJ databases">
        <authorList>
            <consortium name="Pathogen Informatics"/>
        </authorList>
    </citation>
    <scope>NUCLEOTIDE SEQUENCE [LARGE SCALE GENOMIC DNA]</scope>
</reference>
<dbReference type="GO" id="GO:0090560">
    <property type="term" value="F:2-(3-amino-3-carboxypropyl)histidine synthase activity"/>
    <property type="evidence" value="ECO:0007669"/>
    <property type="project" value="UniProtKB-UniRule"/>
</dbReference>
<evidence type="ECO:0000313" key="16">
    <source>
        <dbReference type="WBParaSite" id="HDID_0000710801-mRNA-1"/>
    </source>
</evidence>
<dbReference type="FunFam" id="3.40.50.11850:FF:000001">
    <property type="entry name" value="2-(3-amino-3-carboxypropyl)histidine synthase subunit 1"/>
    <property type="match status" value="1"/>
</dbReference>
<comment type="cofactor">
    <cofactor evidence="11">
        <name>[4Fe-4S] cluster</name>
        <dbReference type="ChEBI" id="CHEBI:49883"/>
    </cofactor>
    <text evidence="11">Binds 1 [4Fe-4S] cluster per subunit. The cluster is coordinated with 3 cysteines and an exchangeable S-adenosyl-L-methionine.</text>
</comment>
<dbReference type="EMBL" id="CABIJS010000499">
    <property type="protein sequence ID" value="VUZ52424.1"/>
    <property type="molecule type" value="Genomic_DNA"/>
</dbReference>
<keyword evidence="15" id="KW-1185">Reference proteome</keyword>
<evidence type="ECO:0000313" key="15">
    <source>
        <dbReference type="Proteomes" id="UP000321570"/>
    </source>
</evidence>
<dbReference type="STRING" id="6216.A0A0R3SQ04"/>
<evidence type="ECO:0000313" key="13">
    <source>
        <dbReference type="EMBL" id="VUZ52424.1"/>
    </source>
</evidence>
<evidence type="ECO:0000256" key="3">
    <source>
        <dbReference type="ARBA" id="ARBA00012221"/>
    </source>
</evidence>
<comment type="function">
    <text evidence="11">Catalyzes the first step of diphthamide biosynthesis, a post-translational modification of histidine which occurs in elongation factor 2.</text>
</comment>
<dbReference type="InterPro" id="IPR042265">
    <property type="entry name" value="DPH1/DPH2_3"/>
</dbReference>
<evidence type="ECO:0000256" key="6">
    <source>
        <dbReference type="ARBA" id="ARBA00022691"/>
    </source>
</evidence>
<dbReference type="NCBIfam" id="TIGR00322">
    <property type="entry name" value="diphth2_R"/>
    <property type="match status" value="1"/>
</dbReference>
<accession>A0A0R3SQ04</accession>
<evidence type="ECO:0000256" key="11">
    <source>
        <dbReference type="PIRNR" id="PIRNR004967"/>
    </source>
</evidence>
<dbReference type="OrthoDB" id="1649088at2759"/>
<organism evidence="16">
    <name type="scientific">Hymenolepis diminuta</name>
    <name type="common">Rat tapeworm</name>
    <dbReference type="NCBI Taxonomy" id="6216"/>
    <lineage>
        <taxon>Eukaryota</taxon>
        <taxon>Metazoa</taxon>
        <taxon>Spiralia</taxon>
        <taxon>Lophotrochozoa</taxon>
        <taxon>Platyhelminthes</taxon>
        <taxon>Cestoda</taxon>
        <taxon>Eucestoda</taxon>
        <taxon>Cyclophyllidea</taxon>
        <taxon>Hymenolepididae</taxon>
        <taxon>Hymenolepis</taxon>
    </lineage>
</organism>
<evidence type="ECO:0000313" key="14">
    <source>
        <dbReference type="Proteomes" id="UP000274504"/>
    </source>
</evidence>
<keyword evidence="11" id="KW-0004">4Fe-4S</keyword>
<dbReference type="FunFam" id="3.40.50.11860:FF:000002">
    <property type="entry name" value="2-(3-amino-3-carboxypropyl)histidine synthase subunit 1"/>
    <property type="match status" value="1"/>
</dbReference>
<comment type="pathway">
    <text evidence="1 11">Protein modification; peptidyl-diphthamide biosynthesis.</text>
</comment>
<comment type="catalytic activity">
    <reaction evidence="10 11">
        <text>L-histidyl-[translation elongation factor 2] + S-adenosyl-L-methionine = 2-[(3S)-amino-3-carboxypropyl]-L-histidyl-[translation elongation factor 2] + S-methyl-5'-thioadenosine + H(+)</text>
        <dbReference type="Rhea" id="RHEA:36783"/>
        <dbReference type="Rhea" id="RHEA-COMP:9748"/>
        <dbReference type="Rhea" id="RHEA-COMP:9749"/>
        <dbReference type="ChEBI" id="CHEBI:15378"/>
        <dbReference type="ChEBI" id="CHEBI:17509"/>
        <dbReference type="ChEBI" id="CHEBI:29979"/>
        <dbReference type="ChEBI" id="CHEBI:59789"/>
        <dbReference type="ChEBI" id="CHEBI:73995"/>
        <dbReference type="EC" id="2.5.1.108"/>
    </reaction>
</comment>
<dbReference type="Gene3D" id="3.40.50.11860">
    <property type="entry name" value="Diphthamide synthesis DPH1/DPH2 domain 3"/>
    <property type="match status" value="1"/>
</dbReference>
<evidence type="ECO:0000256" key="10">
    <source>
        <dbReference type="ARBA" id="ARBA00048403"/>
    </source>
</evidence>
<evidence type="ECO:0000256" key="4">
    <source>
        <dbReference type="ARBA" id="ARBA00021915"/>
    </source>
</evidence>
<dbReference type="AlphaFoldDB" id="A0A0R3SQ04"/>
<dbReference type="PANTHER" id="PTHR10762">
    <property type="entry name" value="DIPHTHAMIDE BIOSYNTHESIS PROTEIN"/>
    <property type="match status" value="1"/>
</dbReference>
<dbReference type="Pfam" id="PF01866">
    <property type="entry name" value="Diphthamide_syn"/>
    <property type="match status" value="1"/>
</dbReference>
<keyword evidence="5 11" id="KW-0808">Transferase</keyword>
<dbReference type="InterPro" id="IPR042264">
    <property type="entry name" value="DPH1/DPH2_2"/>
</dbReference>